<comment type="caution">
    <text evidence="1">The sequence shown here is derived from an EMBL/GenBank/DDBJ whole genome shotgun (WGS) entry which is preliminary data.</text>
</comment>
<dbReference type="RefSeq" id="WP_271164655.1">
    <property type="nucleotide sequence ID" value="NZ_BSFD01000002.1"/>
</dbReference>
<keyword evidence="2" id="KW-1185">Reference proteome</keyword>
<reference evidence="1" key="2">
    <citation type="submission" date="2023-01" db="EMBL/GenBank/DDBJ databases">
        <authorList>
            <person name="Sun Q."/>
            <person name="Evtushenko L."/>
        </authorList>
    </citation>
    <scope>NUCLEOTIDE SEQUENCE</scope>
    <source>
        <strain evidence="1">VKM B-1499</strain>
    </source>
</reference>
<dbReference type="InterPro" id="IPR038691">
    <property type="entry name" value="ComJ_sf"/>
</dbReference>
<name>A0ABQ5T9E0_9CAUL</name>
<accession>A0ABQ5T9E0</accession>
<evidence type="ECO:0000313" key="2">
    <source>
        <dbReference type="Proteomes" id="UP001143509"/>
    </source>
</evidence>
<protein>
    <submittedName>
        <fullName evidence="1">Uncharacterized protein</fullName>
    </submittedName>
</protein>
<gene>
    <name evidence="1" type="ORF">GCM10017620_14040</name>
</gene>
<dbReference type="Proteomes" id="UP001143509">
    <property type="component" value="Unassembled WGS sequence"/>
</dbReference>
<reference evidence="1" key="1">
    <citation type="journal article" date="2014" name="Int. J. Syst. Evol. Microbiol.">
        <title>Complete genome of a new Firmicutes species belonging to the dominant human colonic microbiota ('Ruminococcus bicirculans') reveals two chromosomes and a selective capacity to utilize plant glucans.</title>
        <authorList>
            <consortium name="NISC Comparative Sequencing Program"/>
            <person name="Wegmann U."/>
            <person name="Louis P."/>
            <person name="Goesmann A."/>
            <person name="Henrissat B."/>
            <person name="Duncan S.H."/>
            <person name="Flint H.J."/>
        </authorList>
    </citation>
    <scope>NUCLEOTIDE SEQUENCE</scope>
    <source>
        <strain evidence="1">VKM B-1499</strain>
    </source>
</reference>
<evidence type="ECO:0000313" key="1">
    <source>
        <dbReference type="EMBL" id="GLK48431.1"/>
    </source>
</evidence>
<dbReference type="Gene3D" id="2.60.34.30">
    <property type="entry name" value="Competence, DNA-entry nuclease inhibitor, ComJ"/>
    <property type="match status" value="1"/>
</dbReference>
<organism evidence="1 2">
    <name type="scientific">Brevundimonas intermedia</name>
    <dbReference type="NCBI Taxonomy" id="74315"/>
    <lineage>
        <taxon>Bacteria</taxon>
        <taxon>Pseudomonadati</taxon>
        <taxon>Pseudomonadota</taxon>
        <taxon>Alphaproteobacteria</taxon>
        <taxon>Caulobacterales</taxon>
        <taxon>Caulobacteraceae</taxon>
        <taxon>Brevundimonas</taxon>
    </lineage>
</organism>
<sequence>MRLISRHFDVFADYFQFYVCDAAFQTDPGLLWDEAATARMLAIGPDLIAVGTARNMTVPVEIEVLNAAPAPDLDDWDQIVDCGVSLPSGKLIVFGCTENSDDADRIGIEPGDYAARISYANLGDLSDDGLEGDDRYRVQLWRAAIPPITVLKASPK</sequence>
<proteinExistence type="predicted"/>
<dbReference type="EMBL" id="BSFD01000002">
    <property type="protein sequence ID" value="GLK48431.1"/>
    <property type="molecule type" value="Genomic_DNA"/>
</dbReference>